<evidence type="ECO:0000256" key="9">
    <source>
        <dbReference type="ARBA" id="ARBA00023054"/>
    </source>
</evidence>
<comment type="similarity">
    <text evidence="2">Belongs to the dynein heavy chain family.</text>
</comment>
<keyword evidence="3" id="KW-0963">Cytoplasm</keyword>
<dbReference type="Gene3D" id="3.40.50.300">
    <property type="entry name" value="P-loop containing nucleotide triphosphate hydrolases"/>
    <property type="match status" value="3"/>
</dbReference>
<keyword evidence="6" id="KW-0547">Nucleotide-binding</keyword>
<reference evidence="19" key="1">
    <citation type="submission" date="2021-12" db="EMBL/GenBank/DDBJ databases">
        <authorList>
            <person name="King R."/>
        </authorList>
    </citation>
    <scope>NUCLEOTIDE SEQUENCE</scope>
</reference>
<evidence type="ECO:0000259" key="14">
    <source>
        <dbReference type="Pfam" id="PF12774"/>
    </source>
</evidence>
<feature type="domain" description="Dynein heavy chain hydrolytic ATP-binding dynein motor region" evidence="14">
    <location>
        <begin position="944"/>
        <end position="1266"/>
    </location>
</feature>
<dbReference type="Pfam" id="PF12777">
    <property type="entry name" value="MT"/>
    <property type="match status" value="1"/>
</dbReference>
<dbReference type="InterPro" id="IPR043157">
    <property type="entry name" value="Dynein_AAA1S"/>
</dbReference>
<evidence type="ECO:0000259" key="13">
    <source>
        <dbReference type="Pfam" id="PF08393"/>
    </source>
</evidence>
<name>A0A9P0AMF3_BEMTA</name>
<evidence type="ECO:0000256" key="6">
    <source>
        <dbReference type="ARBA" id="ARBA00022741"/>
    </source>
</evidence>
<evidence type="ECO:0008006" key="21">
    <source>
        <dbReference type="Google" id="ProtNLM"/>
    </source>
</evidence>
<evidence type="ECO:0000256" key="7">
    <source>
        <dbReference type="ARBA" id="ARBA00022840"/>
    </source>
</evidence>
<dbReference type="InterPro" id="IPR042228">
    <property type="entry name" value="Dynein_linker_3"/>
</dbReference>
<evidence type="ECO:0000256" key="2">
    <source>
        <dbReference type="ARBA" id="ARBA00008887"/>
    </source>
</evidence>
<dbReference type="SUPFAM" id="SSF52540">
    <property type="entry name" value="P-loop containing nucleoside triphosphate hydrolases"/>
    <property type="match status" value="4"/>
</dbReference>
<dbReference type="Pfam" id="PF12774">
    <property type="entry name" value="AAA_6"/>
    <property type="match status" value="1"/>
</dbReference>
<keyword evidence="5" id="KW-0677">Repeat</keyword>
<dbReference type="GO" id="GO:0030286">
    <property type="term" value="C:dynein complex"/>
    <property type="evidence" value="ECO:0007669"/>
    <property type="project" value="UniProtKB-KW"/>
</dbReference>
<keyword evidence="4" id="KW-0493">Microtubule</keyword>
<feature type="domain" description="Dynein heavy chain linker" evidence="13">
    <location>
        <begin position="405"/>
        <end position="809"/>
    </location>
</feature>
<dbReference type="Proteomes" id="UP001152759">
    <property type="component" value="Chromosome 8"/>
</dbReference>
<sequence>MIFYYTNCEKKIFHTFIDVCLQNLRGFDDFLNGKESVIMIEALLGPQNVYLQPNFVQIYNLIILTVRRFMENFMKIPRWMHGTCLLCPEVFSEDKEFKHLFSFYDDLIGVKAINDVLLQIKLTAHRLVEDLSRYLSKWRKYQSVWLLDKDANVEKFAAQNPKFNAYEEKFSFYSDMLAELNAIETFTDIQCIRIDLTKLIDSLKTHLVLWKNKLGEKLANDTRKVMNNFQEKMLELKSSLETGVSEVVSFKIVLQAIADIKLLIVDAELIFEEVDERYHIMSLQNIAVSAEDRQLFSSLKSDWNSLLDLSMYRKLSLEPAKSVFAQITRNDIMKFGESTEVFTQRYYEEGPGSIKQNLKLGEGIIVEWRTLFASMNSERDEMLKVEKLFDLPKFSYDSYLAAFAHFQGMEVIYELYHRQKAAREQWGKSSWLNFNSQILYDGIEVFLAEFRHLPEAVQSLEAGSALLTTMLQFKESIPLFVKLKNEAIRSRHWKELMSRTGKHFDISTEAFNLLCVFEMELYDHKAACLEIINNALKELAIELSIKDIVTTWEAMQLQIVKYEGNKSDCDSSYMLGDVSGILLLLDDHTMMLQTMANSDFVGSFLQTIQKWEMNLSNVSEVLDEWVSCQSLWLHLAVGVFSNSILSEQLPKEREIFDQVDQTYRKIMIEAFKNPRVLDQCLDSSTRIPEFHDLFLKLELCRKALDQILDRKRMMFPRFFFLSDDELLAILGTLKPFHIKNFLIKLFDNIQSWDFNESSEGKFTVSAVVSNEGEAIKLKSPQQAVGFLEEWMNSVTDEIRKTSWHLIKKAVYDYGKVKQPRAEWILNFQGMIIYAANSVWWTEEVENVFSNINKGEVNAMKDYLSIQNEQLEELAAFLDHLSPLDRRKISNMIVVDIHSRDVIETFVQNNVNSNEDFEWKKQLRFYWEKPMDNFIIKQCSTVISYGFEYSGLSERLVITPLSDRFYLTVTQALYFHLGASPVGFAGAGKSETVRDLAKTLGLLCIVIHCTSSMELGVFQLWLKGLCQCGAWGVFENLSQVNSSTLSALSIRIQSIFSASKNNLKKLNLDGQVLDFKDSVNLFVTVNPTSNSSFPEHLKSLFRPVACTMPDLEFISYVLLYSKGFISAKILSKKITVLFKLAAVKLSQQLQYDFSIRTLKLTIVTAAAKKEDVTDETVLIVQALKDVFWPKLVESDVQLFNELLKDIFAEVYYHLTVDKDLLAVIKMSLQENNYILVDKQIEKCAQLYYMLQIHHACMLVGPSGSGKSVIFQTLEKIQKNLRLSGKIHPVNPKSCSVDELFGCVDSRGVWRDGVLSSIFRTINAANYAKERKYILFDGEIDSTWVENLSSVIDQTKLLTLGNGERIQLLSHCALLFEVSHLHNTPPAIVSRFGLIYVCPSDLGYEAVWERWLNKFCHDENIKSLREFSQKYLKPILKFILAEKHDFEERRLPVQTVLPLSSLNMVTQFCFIMDVLLQNIKSKKHKIPDEILEALFIEGLYASFGVIITAAERNAFDSFVKNLTGFSLVDRDENNLVGLQSLPSEKSLYDCYVDVEKKCWSAWEDTISPSAPSGTFCPKFRDIFIPTADSSKLLSYLQRINEHYFKGKPQLELKNPTVLISEGSTYKTAIMNNFLRNLSCDEFAQLKISFSAQTNSSVVQSCLETMISKRTKSIYGPAEKKLVCFFDDLSAPKADEHGCQQVIAFLRSLYEKHGFYHQGENIQWRNVKDLGYYAAMCCGHNGSGVDPRFLSLVYVVNVTQLSDLIVTNIFSTILQNHTRDFGKDIQTIVPDVIKATSEMFQILRTEAPPIPHKFHYAFSLRDFSKVVAGLCLTTSRIFTTAQQFIRVWRNEFTRVTCDRLITKKDNSLIQNLFEGVIEKYFPSSLNYVIRDPLLFGDFRNAVIGDANPRRDYEDLLDYDAVFHLFEEVLLKYNEQNAPMRMILFNDALEHLTRLQRIFRLSDGHVLFLGPGGIGKQSLIRLAAFTAGCKVFGISYSLSYSLFDFEREIKQVLISAGVSTKNFILFLDTTQIIDDGCYEILNEIITSCVRPTFFNPTDKEIVVSQLKNDLPNSTDEDIWSRFLINCVENIHIAMTVSLETNALRRLCQNYPGLAKSMYLNWGFSWPAEAFSIIANTFLSHQDLLPDDYVEGVIEQLVYAHTTIDKYVMEYRAQFQRQVYVTCSSFFNCIHTLLDLLDERHSFLCTEQENLKNGIAKIKEVFEHAEELKAKLAIHSFMISEKAEEIQKTLEDINAAEKVGEEVKEEVSERQKEMEVISKELIDEKCEVEEMSSKIAPSLVAAKETLRHLDQEDISEICSYVAPPEVVQNIGECVAILLGTKEISWKRAKSIMSEPDFVSDLINLDCNIISQKQQQACRVHMKPAKKMETLKDISKAGYTLYLLMEEILAYCLVFKEIKTKNSKISRLEDELKVAQNYISQLNYKMKEANVALCLLHDSYEKSIAEKEKLQIEKGEIEIKMKAADELVDVLNPRHTSVVLTAL</sequence>
<dbReference type="InterPro" id="IPR042222">
    <property type="entry name" value="Dynein_2_N"/>
</dbReference>
<dbReference type="GO" id="GO:0045505">
    <property type="term" value="F:dynein intermediate chain binding"/>
    <property type="evidence" value="ECO:0007669"/>
    <property type="project" value="InterPro"/>
</dbReference>
<evidence type="ECO:0000256" key="12">
    <source>
        <dbReference type="SAM" id="Coils"/>
    </source>
</evidence>
<dbReference type="InterPro" id="IPR026983">
    <property type="entry name" value="DHC"/>
</dbReference>
<dbReference type="InterPro" id="IPR027417">
    <property type="entry name" value="P-loop_NTPase"/>
</dbReference>
<accession>A0A9P0AMF3</accession>
<dbReference type="Pfam" id="PF12775">
    <property type="entry name" value="AAA_7"/>
    <property type="match status" value="1"/>
</dbReference>
<gene>
    <name evidence="19" type="ORF">BEMITA_LOCUS13186</name>
</gene>
<dbReference type="GO" id="GO:0005874">
    <property type="term" value="C:microtubule"/>
    <property type="evidence" value="ECO:0007669"/>
    <property type="project" value="UniProtKB-KW"/>
</dbReference>
<dbReference type="InterPro" id="IPR024743">
    <property type="entry name" value="Dynein_HC_stalk"/>
</dbReference>
<dbReference type="Gene3D" id="1.10.8.710">
    <property type="match status" value="1"/>
</dbReference>
<comment type="subcellular location">
    <subcellularLocation>
        <location evidence="1">Cytoplasm</location>
        <location evidence="1">Cytoskeleton</location>
    </subcellularLocation>
</comment>
<dbReference type="Gene3D" id="3.20.180.20">
    <property type="entry name" value="Dynein heavy chain, N-terminal domain 2"/>
    <property type="match status" value="1"/>
</dbReference>
<dbReference type="Gene3D" id="1.20.58.1120">
    <property type="match status" value="1"/>
</dbReference>
<feature type="coiled-coil region" evidence="12">
    <location>
        <begin position="2412"/>
        <end position="2481"/>
    </location>
</feature>
<dbReference type="Pfam" id="PF17857">
    <property type="entry name" value="AAA_lid_1"/>
    <property type="match status" value="1"/>
</dbReference>
<dbReference type="Gene3D" id="1.10.287.2620">
    <property type="match status" value="1"/>
</dbReference>
<organism evidence="19 20">
    <name type="scientific">Bemisia tabaci</name>
    <name type="common">Sweetpotato whitefly</name>
    <name type="synonym">Aleurodes tabaci</name>
    <dbReference type="NCBI Taxonomy" id="7038"/>
    <lineage>
        <taxon>Eukaryota</taxon>
        <taxon>Metazoa</taxon>
        <taxon>Ecdysozoa</taxon>
        <taxon>Arthropoda</taxon>
        <taxon>Hexapoda</taxon>
        <taxon>Insecta</taxon>
        <taxon>Pterygota</taxon>
        <taxon>Neoptera</taxon>
        <taxon>Paraneoptera</taxon>
        <taxon>Hemiptera</taxon>
        <taxon>Sternorrhyncha</taxon>
        <taxon>Aleyrodoidea</taxon>
        <taxon>Aleyrodidae</taxon>
        <taxon>Aleyrodinae</taxon>
        <taxon>Bemisia</taxon>
    </lineage>
</organism>
<dbReference type="Gene3D" id="1.10.472.130">
    <property type="match status" value="1"/>
</dbReference>
<evidence type="ECO:0000256" key="4">
    <source>
        <dbReference type="ARBA" id="ARBA00022701"/>
    </source>
</evidence>
<dbReference type="Gene3D" id="1.20.140.100">
    <property type="entry name" value="Dynein heavy chain, N-terminal domain 2"/>
    <property type="match status" value="1"/>
</dbReference>
<dbReference type="InterPro" id="IPR013602">
    <property type="entry name" value="Dynein_heavy_linker"/>
</dbReference>
<dbReference type="GO" id="GO:0051959">
    <property type="term" value="F:dynein light intermediate chain binding"/>
    <property type="evidence" value="ECO:0007669"/>
    <property type="project" value="InterPro"/>
</dbReference>
<protein>
    <recommendedName>
        <fullName evidence="21">Dynein heavy chain</fullName>
    </recommendedName>
</protein>
<evidence type="ECO:0000313" key="20">
    <source>
        <dbReference type="Proteomes" id="UP001152759"/>
    </source>
</evidence>
<dbReference type="InterPro" id="IPR041589">
    <property type="entry name" value="DNAH3_AAA_lid_1"/>
</dbReference>
<evidence type="ECO:0000256" key="3">
    <source>
        <dbReference type="ARBA" id="ARBA00022490"/>
    </source>
</evidence>
<feature type="domain" description="Dynein heavy chain coiled coil stalk" evidence="15">
    <location>
        <begin position="2204"/>
        <end position="2485"/>
    </location>
</feature>
<dbReference type="Pfam" id="PF17852">
    <property type="entry name" value="Dynein_AAA_lid"/>
    <property type="match status" value="1"/>
</dbReference>
<feature type="coiled-coil region" evidence="12">
    <location>
        <begin position="2234"/>
        <end position="2268"/>
    </location>
</feature>
<evidence type="ECO:0000256" key="1">
    <source>
        <dbReference type="ARBA" id="ARBA00004245"/>
    </source>
</evidence>
<keyword evidence="8" id="KW-0243">Dynein</keyword>
<dbReference type="FunFam" id="1.10.287.2620:FF:000001">
    <property type="entry name" value="Cytoplasmic dynein heavy chain 1"/>
    <property type="match status" value="1"/>
</dbReference>
<evidence type="ECO:0000259" key="16">
    <source>
        <dbReference type="Pfam" id="PF12780"/>
    </source>
</evidence>
<evidence type="ECO:0000259" key="15">
    <source>
        <dbReference type="Pfam" id="PF12777"/>
    </source>
</evidence>
<evidence type="ECO:0000256" key="5">
    <source>
        <dbReference type="ARBA" id="ARBA00022737"/>
    </source>
</evidence>
<dbReference type="InterPro" id="IPR035699">
    <property type="entry name" value="AAA_6"/>
</dbReference>
<dbReference type="InterPro" id="IPR041466">
    <property type="entry name" value="Dynein_AAA5_ext"/>
</dbReference>
<dbReference type="InterPro" id="IPR024317">
    <property type="entry name" value="Dynein_heavy_chain_D4_dom"/>
</dbReference>
<evidence type="ECO:0000256" key="10">
    <source>
        <dbReference type="ARBA" id="ARBA00023175"/>
    </source>
</evidence>
<dbReference type="GO" id="GO:0007018">
    <property type="term" value="P:microtubule-based movement"/>
    <property type="evidence" value="ECO:0007669"/>
    <property type="project" value="InterPro"/>
</dbReference>
<feature type="domain" description="Dynein heavy chain AAA module D4" evidence="16">
    <location>
        <begin position="1936"/>
        <end position="2188"/>
    </location>
</feature>
<evidence type="ECO:0000313" key="19">
    <source>
        <dbReference type="EMBL" id="CAH0394940.1"/>
    </source>
</evidence>
<dbReference type="Pfam" id="PF12780">
    <property type="entry name" value="AAA_8"/>
    <property type="match status" value="1"/>
</dbReference>
<keyword evidence="7" id="KW-0067">ATP-binding</keyword>
<keyword evidence="20" id="KW-1185">Reference proteome</keyword>
<keyword evidence="10" id="KW-0505">Motor protein</keyword>
<dbReference type="Gene3D" id="1.20.920.20">
    <property type="match status" value="1"/>
</dbReference>
<dbReference type="PANTHER" id="PTHR22878">
    <property type="entry name" value="DYNEIN HEAVY CHAIN 6, AXONEMAL-LIKE-RELATED"/>
    <property type="match status" value="1"/>
</dbReference>
<keyword evidence="11" id="KW-0206">Cytoskeleton</keyword>
<dbReference type="FunFam" id="1.20.58.1120:FF:000001">
    <property type="entry name" value="dynein heavy chain 2, axonemal"/>
    <property type="match status" value="1"/>
</dbReference>
<dbReference type="PANTHER" id="PTHR22878:SF63">
    <property type="entry name" value="DYNEIN AXONEMAL HEAVY CHAIN 10"/>
    <property type="match status" value="1"/>
</dbReference>
<proteinExistence type="inferred from homology"/>
<feature type="domain" description="Dynein heavy chain AAA 5 extension" evidence="17">
    <location>
        <begin position="1423"/>
        <end position="1562"/>
    </location>
</feature>
<feature type="domain" description="Dynein heavy chain 3 AAA+ lid" evidence="18">
    <location>
        <begin position="1795"/>
        <end position="1879"/>
    </location>
</feature>
<evidence type="ECO:0000256" key="11">
    <source>
        <dbReference type="ARBA" id="ARBA00023212"/>
    </source>
</evidence>
<dbReference type="EMBL" id="OU963869">
    <property type="protein sequence ID" value="CAH0394940.1"/>
    <property type="molecule type" value="Genomic_DNA"/>
</dbReference>
<dbReference type="Pfam" id="PF08393">
    <property type="entry name" value="DHC_N2"/>
    <property type="match status" value="1"/>
</dbReference>
<keyword evidence="9 12" id="KW-0175">Coiled coil</keyword>
<evidence type="ECO:0000259" key="17">
    <source>
        <dbReference type="Pfam" id="PF17852"/>
    </source>
</evidence>
<evidence type="ECO:0000256" key="8">
    <source>
        <dbReference type="ARBA" id="ARBA00023017"/>
    </source>
</evidence>
<evidence type="ECO:0000259" key="18">
    <source>
        <dbReference type="Pfam" id="PF17857"/>
    </source>
</evidence>
<dbReference type="Gene3D" id="1.20.920.30">
    <property type="match status" value="1"/>
</dbReference>
<dbReference type="GO" id="GO:0005524">
    <property type="term" value="F:ATP binding"/>
    <property type="evidence" value="ECO:0007669"/>
    <property type="project" value="UniProtKB-KW"/>
</dbReference>